<name>A0A222WQY5_9BACL</name>
<keyword evidence="2" id="KW-1185">Reference proteome</keyword>
<protein>
    <submittedName>
        <fullName evidence="1">Uncharacterized protein</fullName>
    </submittedName>
</protein>
<dbReference type="Proteomes" id="UP000214666">
    <property type="component" value="Chromosome"/>
</dbReference>
<dbReference type="EMBL" id="CP020028">
    <property type="protein sequence ID" value="ASR48143.1"/>
    <property type="molecule type" value="Genomic_DNA"/>
</dbReference>
<sequence>MILNHTVKRYTFSGLKQATFIVSKCDMRSFIACFFNMVKKILSTFMCSAYNDNKNFTKCKET</sequence>
<proteinExistence type="predicted"/>
<accession>A0A222WQY5</accession>
<evidence type="ECO:0000313" key="1">
    <source>
        <dbReference type="EMBL" id="ASR48143.1"/>
    </source>
</evidence>
<evidence type="ECO:0000313" key="2">
    <source>
        <dbReference type="Proteomes" id="UP000214666"/>
    </source>
</evidence>
<dbReference type="KEGG" id="pkb:B4V02_16280"/>
<reference evidence="1 2" key="1">
    <citation type="submission" date="2017-03" db="EMBL/GenBank/DDBJ databases">
        <title>Complete genome sequence of Paenibacillus Kribbensis producing bioflocculants.</title>
        <authorList>
            <person name="Lee H.-G."/>
            <person name="Oh H.-M."/>
        </authorList>
    </citation>
    <scope>NUCLEOTIDE SEQUENCE [LARGE SCALE GENOMIC DNA]</scope>
    <source>
        <strain evidence="1 2">AM49</strain>
    </source>
</reference>
<dbReference type="AlphaFoldDB" id="A0A222WQY5"/>
<organism evidence="1 2">
    <name type="scientific">Paenibacillus kribbensis</name>
    <dbReference type="NCBI Taxonomy" id="172713"/>
    <lineage>
        <taxon>Bacteria</taxon>
        <taxon>Bacillati</taxon>
        <taxon>Bacillota</taxon>
        <taxon>Bacilli</taxon>
        <taxon>Bacillales</taxon>
        <taxon>Paenibacillaceae</taxon>
        <taxon>Paenibacillus</taxon>
    </lineage>
</organism>
<gene>
    <name evidence="1" type="ORF">B4V02_16280</name>
</gene>